<protein>
    <submittedName>
        <fullName evidence="5">NUDIX hydrolase</fullName>
    </submittedName>
</protein>
<dbReference type="InterPro" id="IPR020476">
    <property type="entry name" value="Nudix_hydrolase"/>
</dbReference>
<dbReference type="Proteomes" id="UP001548832">
    <property type="component" value="Unassembled WGS sequence"/>
</dbReference>
<evidence type="ECO:0000256" key="2">
    <source>
        <dbReference type="ARBA" id="ARBA00022801"/>
    </source>
</evidence>
<comment type="cofactor">
    <cofactor evidence="1">
        <name>Mg(2+)</name>
        <dbReference type="ChEBI" id="CHEBI:18420"/>
    </cofactor>
</comment>
<dbReference type="PANTHER" id="PTHR43046:SF14">
    <property type="entry name" value="MUTT_NUDIX FAMILY PROTEIN"/>
    <property type="match status" value="1"/>
</dbReference>
<dbReference type="SUPFAM" id="SSF55811">
    <property type="entry name" value="Nudix"/>
    <property type="match status" value="1"/>
</dbReference>
<dbReference type="RefSeq" id="WP_354459652.1">
    <property type="nucleotide sequence ID" value="NZ_JBEWSZ010000001.1"/>
</dbReference>
<dbReference type="PANTHER" id="PTHR43046">
    <property type="entry name" value="GDP-MANNOSE MANNOSYL HYDROLASE"/>
    <property type="match status" value="1"/>
</dbReference>
<dbReference type="EMBL" id="JBEWSZ010000001">
    <property type="protein sequence ID" value="MET2827639.1"/>
    <property type="molecule type" value="Genomic_DNA"/>
</dbReference>
<dbReference type="PROSITE" id="PS00893">
    <property type="entry name" value="NUDIX_BOX"/>
    <property type="match status" value="1"/>
</dbReference>
<evidence type="ECO:0000259" key="4">
    <source>
        <dbReference type="PROSITE" id="PS51462"/>
    </source>
</evidence>
<evidence type="ECO:0000313" key="5">
    <source>
        <dbReference type="EMBL" id="MET2827639.1"/>
    </source>
</evidence>
<sequence>MDGARKTLPAVSVAVVRDDTVLLVKRARQPSQGLYAFPGGKVEAGETLEQAARRELLEETRLQAENYRPLREIHIDGRSDDHPVDYRLTVFGATYAGGEAVASDDAETAAFYTLAEMSGLPLTGSVFDVADELLGPENRLAGDKLFGHKGL</sequence>
<gene>
    <name evidence="5" type="ORF">ABVQ20_11700</name>
</gene>
<dbReference type="Gene3D" id="3.90.79.10">
    <property type="entry name" value="Nucleoside Triphosphate Pyrophosphohydrolase"/>
    <property type="match status" value="1"/>
</dbReference>
<dbReference type="CDD" id="cd04673">
    <property type="entry name" value="NUDIX_ADPRase"/>
    <property type="match status" value="1"/>
</dbReference>
<evidence type="ECO:0000256" key="1">
    <source>
        <dbReference type="ARBA" id="ARBA00001946"/>
    </source>
</evidence>
<dbReference type="InterPro" id="IPR000086">
    <property type="entry name" value="NUDIX_hydrolase_dom"/>
</dbReference>
<name>A0ABV2DCB9_9HYPH</name>
<proteinExistence type="inferred from homology"/>
<organism evidence="5 6">
    <name type="scientific">Mesorhizobium shangrilense</name>
    <dbReference type="NCBI Taxonomy" id="460060"/>
    <lineage>
        <taxon>Bacteria</taxon>
        <taxon>Pseudomonadati</taxon>
        <taxon>Pseudomonadota</taxon>
        <taxon>Alphaproteobacteria</taxon>
        <taxon>Hyphomicrobiales</taxon>
        <taxon>Phyllobacteriaceae</taxon>
        <taxon>Mesorhizobium</taxon>
    </lineage>
</organism>
<dbReference type="Pfam" id="PF00293">
    <property type="entry name" value="NUDIX"/>
    <property type="match status" value="1"/>
</dbReference>
<dbReference type="PROSITE" id="PS51462">
    <property type="entry name" value="NUDIX"/>
    <property type="match status" value="1"/>
</dbReference>
<dbReference type="InterPro" id="IPR020084">
    <property type="entry name" value="NUDIX_hydrolase_CS"/>
</dbReference>
<evidence type="ECO:0000313" key="6">
    <source>
        <dbReference type="Proteomes" id="UP001548832"/>
    </source>
</evidence>
<reference evidence="5 6" key="1">
    <citation type="submission" date="2024-06" db="EMBL/GenBank/DDBJ databases">
        <authorList>
            <person name="Kim D.-U."/>
        </authorList>
    </citation>
    <scope>NUCLEOTIDE SEQUENCE [LARGE SCALE GENOMIC DNA]</scope>
    <source>
        <strain evidence="5 6">KACC15460</strain>
    </source>
</reference>
<dbReference type="InterPro" id="IPR015797">
    <property type="entry name" value="NUDIX_hydrolase-like_dom_sf"/>
</dbReference>
<accession>A0ABV2DCB9</accession>
<comment type="caution">
    <text evidence="5">The sequence shown here is derived from an EMBL/GenBank/DDBJ whole genome shotgun (WGS) entry which is preliminary data.</text>
</comment>
<dbReference type="PRINTS" id="PR00502">
    <property type="entry name" value="NUDIXFAMILY"/>
</dbReference>
<keyword evidence="6" id="KW-1185">Reference proteome</keyword>
<evidence type="ECO:0000256" key="3">
    <source>
        <dbReference type="RuleBase" id="RU003476"/>
    </source>
</evidence>
<dbReference type="GO" id="GO:0016787">
    <property type="term" value="F:hydrolase activity"/>
    <property type="evidence" value="ECO:0007669"/>
    <property type="project" value="UniProtKB-KW"/>
</dbReference>
<feature type="domain" description="Nudix hydrolase" evidence="4">
    <location>
        <begin position="6"/>
        <end position="134"/>
    </location>
</feature>
<keyword evidence="2 3" id="KW-0378">Hydrolase</keyword>
<comment type="similarity">
    <text evidence="3">Belongs to the Nudix hydrolase family.</text>
</comment>